<dbReference type="Proteomes" id="UP000186583">
    <property type="component" value="Unassembled WGS sequence"/>
</dbReference>
<feature type="compositionally biased region" description="Basic and acidic residues" evidence="1">
    <location>
        <begin position="209"/>
        <end position="219"/>
    </location>
</feature>
<dbReference type="Gene3D" id="1.10.720.30">
    <property type="entry name" value="SAP domain"/>
    <property type="match status" value="1"/>
</dbReference>
<keyword evidence="4" id="KW-1185">Reference proteome</keyword>
<dbReference type="GO" id="GO:0003676">
    <property type="term" value="F:nucleic acid binding"/>
    <property type="evidence" value="ECO:0007669"/>
    <property type="project" value="InterPro"/>
</dbReference>
<dbReference type="PROSITE" id="PS50800">
    <property type="entry name" value="SAP"/>
    <property type="match status" value="1"/>
</dbReference>
<feature type="domain" description="SAP" evidence="2">
    <location>
        <begin position="4"/>
        <end position="38"/>
    </location>
</feature>
<feature type="compositionally biased region" description="Polar residues" evidence="1">
    <location>
        <begin position="103"/>
        <end position="120"/>
    </location>
</feature>
<evidence type="ECO:0000256" key="1">
    <source>
        <dbReference type="SAM" id="MobiDB-lite"/>
    </source>
</evidence>
<dbReference type="SUPFAM" id="SSF54928">
    <property type="entry name" value="RNA-binding domain, RBD"/>
    <property type="match status" value="1"/>
</dbReference>
<dbReference type="InterPro" id="IPR035979">
    <property type="entry name" value="RBD_domain_sf"/>
</dbReference>
<dbReference type="PANTHER" id="PTHR47031">
    <property type="entry name" value="SAP DNA-BINDING DOMAIN-CONTAINING PROTEIN"/>
    <property type="match status" value="1"/>
</dbReference>
<feature type="compositionally biased region" description="Acidic residues" evidence="1">
    <location>
        <begin position="48"/>
        <end position="59"/>
    </location>
</feature>
<reference evidence="3 4" key="1">
    <citation type="submission" date="2016-11" db="EMBL/GenBank/DDBJ databases">
        <title>Draft Genome Assembly of Colletotrichum chlorophyti a pathogen of herbaceous plants.</title>
        <authorList>
            <person name="Gan P."/>
            <person name="Narusaka M."/>
            <person name="Tsushima A."/>
            <person name="Narusaka Y."/>
            <person name="Takano Y."/>
            <person name="Shirasu K."/>
        </authorList>
    </citation>
    <scope>NUCLEOTIDE SEQUENCE [LARGE SCALE GENOMIC DNA]</scope>
    <source>
        <strain evidence="3 4">NTL11</strain>
    </source>
</reference>
<dbReference type="Pfam" id="PF02037">
    <property type="entry name" value="SAP"/>
    <property type="match status" value="1"/>
</dbReference>
<evidence type="ECO:0000313" key="3">
    <source>
        <dbReference type="EMBL" id="OLN88012.1"/>
    </source>
</evidence>
<dbReference type="PANTHER" id="PTHR47031:SF3">
    <property type="entry name" value="SAP DOMAIN-CONTAINING PROTEIN"/>
    <property type="match status" value="1"/>
</dbReference>
<dbReference type="SUPFAM" id="SSF68906">
    <property type="entry name" value="SAP domain"/>
    <property type="match status" value="1"/>
</dbReference>
<feature type="compositionally biased region" description="Low complexity" evidence="1">
    <location>
        <begin position="84"/>
        <end position="99"/>
    </location>
</feature>
<sequence length="668" mass="72924">MTDWSKQTVVQLKAELKRRGLAQAGLKQELVTRLTEDDASSAAIEAIEAEASPEPEPVDSPDVQPTEPAEAPVENAPIDIPTQDVAAADTEAVAADTVEPTPEVSNEPTTAATELNQNVQPKDPESIATADPSPPAPSEIVQDANKRKRRSQSPIESSESVSRKRIKADEERIAAEQDGTAHTPAPSGVSGVTSKIKDGIEEGTSLADDIARDAKKISEDLDTPAEGEPTEQNQPHTSEAAAEDTVMATDEDEVNGHAPENSSSYAPAPERLEDVGRKTTDKSGQRQDRSVSPDPAQQATGRQTEGDAMEYERDVKPAIHPATRALYIKNFMRPLRESTVQEHLLELATPTGAEPNNDDIEDFYLDQIKSHAFAVFRSTTQASRVRNALHDVTWPDERERKPLSVDFVPPEKVRAWIEEEESQGSRKRGIRWEVLYEVEEDGYVVARLDSGIAPPPAQSAPDPTRSAPSGPAVKDVNAIPLGPRGGRGTEGAPLGPRGDAPRGPGPRPPRQIPGFPGGLVQTTRVNPPITFQPVSEDLASRRVRNMRSFYTQDLDRDMGAENEINRYTFEHGDSFVDRGPEVFVGIRPPHREAERRRQMTGGGPPPRAPPRRGRRGGGGGRRGPRPLSDRYLPGINEGGPYREGGRGNFGSRLDDDRRPRLDDRDRRF</sequence>
<dbReference type="CDD" id="cd12432">
    <property type="entry name" value="RRM_ACINU"/>
    <property type="match status" value="1"/>
</dbReference>
<feature type="compositionally biased region" description="Basic and acidic residues" evidence="1">
    <location>
        <begin position="270"/>
        <end position="291"/>
    </location>
</feature>
<dbReference type="OrthoDB" id="5348404at2759"/>
<dbReference type="EMBL" id="MPGH01000088">
    <property type="protein sequence ID" value="OLN88012.1"/>
    <property type="molecule type" value="Genomic_DNA"/>
</dbReference>
<evidence type="ECO:0000259" key="2">
    <source>
        <dbReference type="PROSITE" id="PS50800"/>
    </source>
</evidence>
<feature type="compositionally biased region" description="Basic and acidic residues" evidence="1">
    <location>
        <begin position="652"/>
        <end position="668"/>
    </location>
</feature>
<evidence type="ECO:0000313" key="4">
    <source>
        <dbReference type="Proteomes" id="UP000186583"/>
    </source>
</evidence>
<dbReference type="SMART" id="SM00513">
    <property type="entry name" value="SAP"/>
    <property type="match status" value="1"/>
</dbReference>
<dbReference type="InterPro" id="IPR036361">
    <property type="entry name" value="SAP_dom_sf"/>
</dbReference>
<gene>
    <name evidence="3" type="ORF">CCHL11_00474</name>
</gene>
<dbReference type="InterPro" id="IPR034257">
    <property type="entry name" value="Acinus_RRM"/>
</dbReference>
<feature type="region of interest" description="Disordered" evidence="1">
    <location>
        <begin position="48"/>
        <end position="316"/>
    </location>
</feature>
<accession>A0A1Q8RUE2</accession>
<feature type="compositionally biased region" description="Acidic residues" evidence="1">
    <location>
        <begin position="220"/>
        <end position="229"/>
    </location>
</feature>
<name>A0A1Q8RUE2_9PEZI</name>
<dbReference type="STRING" id="708187.A0A1Q8RUE2"/>
<proteinExistence type="predicted"/>
<feature type="compositionally biased region" description="Low complexity" evidence="1">
    <location>
        <begin position="491"/>
        <end position="502"/>
    </location>
</feature>
<dbReference type="AlphaFoldDB" id="A0A1Q8RUE2"/>
<dbReference type="InterPro" id="IPR003034">
    <property type="entry name" value="SAP_dom"/>
</dbReference>
<protein>
    <recommendedName>
        <fullName evidence="2">SAP domain-containing protein</fullName>
    </recommendedName>
</protein>
<comment type="caution">
    <text evidence="3">The sequence shown here is derived from an EMBL/GenBank/DDBJ whole genome shotgun (WGS) entry which is preliminary data.</text>
</comment>
<feature type="region of interest" description="Disordered" evidence="1">
    <location>
        <begin position="450"/>
        <end position="525"/>
    </location>
</feature>
<feature type="region of interest" description="Disordered" evidence="1">
    <location>
        <begin position="572"/>
        <end position="668"/>
    </location>
</feature>
<organism evidence="3 4">
    <name type="scientific">Colletotrichum chlorophyti</name>
    <dbReference type="NCBI Taxonomy" id="708187"/>
    <lineage>
        <taxon>Eukaryota</taxon>
        <taxon>Fungi</taxon>
        <taxon>Dikarya</taxon>
        <taxon>Ascomycota</taxon>
        <taxon>Pezizomycotina</taxon>
        <taxon>Sordariomycetes</taxon>
        <taxon>Hypocreomycetidae</taxon>
        <taxon>Glomerellales</taxon>
        <taxon>Glomerellaceae</taxon>
        <taxon>Colletotrichum</taxon>
    </lineage>
</organism>